<dbReference type="Pfam" id="PF00385">
    <property type="entry name" value="Chromo"/>
    <property type="match status" value="1"/>
</dbReference>
<dbReference type="SMART" id="SM00298">
    <property type="entry name" value="CHROMO"/>
    <property type="match status" value="1"/>
</dbReference>
<reference evidence="4" key="1">
    <citation type="journal article" date="2023" name="Mol. Phylogenet. Evol.">
        <title>Genome-scale phylogeny and comparative genomics of the fungal order Sordariales.</title>
        <authorList>
            <person name="Hensen N."/>
            <person name="Bonometti L."/>
            <person name="Westerberg I."/>
            <person name="Brannstrom I.O."/>
            <person name="Guillou S."/>
            <person name="Cros-Aarteil S."/>
            <person name="Calhoun S."/>
            <person name="Haridas S."/>
            <person name="Kuo A."/>
            <person name="Mondo S."/>
            <person name="Pangilinan J."/>
            <person name="Riley R."/>
            <person name="LaButti K."/>
            <person name="Andreopoulos B."/>
            <person name="Lipzen A."/>
            <person name="Chen C."/>
            <person name="Yan M."/>
            <person name="Daum C."/>
            <person name="Ng V."/>
            <person name="Clum A."/>
            <person name="Steindorff A."/>
            <person name="Ohm R.A."/>
            <person name="Martin F."/>
            <person name="Silar P."/>
            <person name="Natvig D.O."/>
            <person name="Lalanne C."/>
            <person name="Gautier V."/>
            <person name="Ament-Velasquez S.L."/>
            <person name="Kruys A."/>
            <person name="Hutchinson M.I."/>
            <person name="Powell A.J."/>
            <person name="Barry K."/>
            <person name="Miller A.N."/>
            <person name="Grigoriev I.V."/>
            <person name="Debuchy R."/>
            <person name="Gladieux P."/>
            <person name="Hiltunen Thoren M."/>
            <person name="Johannesson H."/>
        </authorList>
    </citation>
    <scope>NUCLEOTIDE SEQUENCE</scope>
    <source>
        <strain evidence="4">CBS 333.67</strain>
    </source>
</reference>
<dbReference type="InterPro" id="IPR023780">
    <property type="entry name" value="Chromo_domain"/>
</dbReference>
<dbReference type="PROSITE" id="PS50013">
    <property type="entry name" value="CHROMO_2"/>
    <property type="match status" value="1"/>
</dbReference>
<dbReference type="EMBL" id="JAUDZG010000001">
    <property type="protein sequence ID" value="KAK3309710.1"/>
    <property type="molecule type" value="Genomic_DNA"/>
</dbReference>
<proteinExistence type="predicted"/>
<reference evidence="4" key="2">
    <citation type="submission" date="2023-06" db="EMBL/GenBank/DDBJ databases">
        <authorList>
            <consortium name="Lawrence Berkeley National Laboratory"/>
            <person name="Mondo S.J."/>
            <person name="Hensen N."/>
            <person name="Bonometti L."/>
            <person name="Westerberg I."/>
            <person name="Brannstrom I.O."/>
            <person name="Guillou S."/>
            <person name="Cros-Aarteil S."/>
            <person name="Calhoun S."/>
            <person name="Haridas S."/>
            <person name="Kuo A."/>
            <person name="Pangilinan J."/>
            <person name="Riley R."/>
            <person name="Labutti K."/>
            <person name="Andreopoulos B."/>
            <person name="Lipzen A."/>
            <person name="Chen C."/>
            <person name="Yanf M."/>
            <person name="Daum C."/>
            <person name="Ng V."/>
            <person name="Clum A."/>
            <person name="Steindorff A."/>
            <person name="Ohm R."/>
            <person name="Martin F."/>
            <person name="Silar P."/>
            <person name="Natvig D."/>
            <person name="Lalanne C."/>
            <person name="Gautier V."/>
            <person name="Ament-Velasquez S.L."/>
            <person name="Kruys A."/>
            <person name="Hutchinson M.I."/>
            <person name="Powell A.J."/>
            <person name="Barry K."/>
            <person name="Miller A.N."/>
            <person name="Grigoriev I.V."/>
            <person name="Debuchy R."/>
            <person name="Gladieux P."/>
            <person name="Thoren M.H."/>
            <person name="Johannesson H."/>
        </authorList>
    </citation>
    <scope>NUCLEOTIDE SEQUENCE</scope>
    <source>
        <strain evidence="4">CBS 333.67</strain>
    </source>
</reference>
<dbReference type="InterPro" id="IPR000953">
    <property type="entry name" value="Chromo/chromo_shadow_dom"/>
</dbReference>
<evidence type="ECO:0000313" key="5">
    <source>
        <dbReference type="Proteomes" id="UP001273166"/>
    </source>
</evidence>
<accession>A0AAJ0M5K5</accession>
<feature type="region of interest" description="Disordered" evidence="2">
    <location>
        <begin position="116"/>
        <end position="142"/>
    </location>
</feature>
<evidence type="ECO:0000259" key="3">
    <source>
        <dbReference type="PROSITE" id="PS50013"/>
    </source>
</evidence>
<dbReference type="RefSeq" id="XP_062725490.1">
    <property type="nucleotide sequence ID" value="XM_062870138.1"/>
</dbReference>
<evidence type="ECO:0000256" key="2">
    <source>
        <dbReference type="SAM" id="MobiDB-lite"/>
    </source>
</evidence>
<evidence type="ECO:0000313" key="4">
    <source>
        <dbReference type="EMBL" id="KAK3309710.1"/>
    </source>
</evidence>
<dbReference type="GeneID" id="87888967"/>
<dbReference type="InterPro" id="IPR016197">
    <property type="entry name" value="Chromo-like_dom_sf"/>
</dbReference>
<sequence length="142" mass="15638">MELKAGLKELKNAEACVHPTVSITQVVKAPDGEDPYGRSLHGPGPVIEATADGKTEQFEIEKILARRSVRKGVMPQIEYLIKWKGRGSHDNQWCRRAVLMQNGSDMINEYEAKFPITEKERKPRRPPLVEGGTSAAGQGSAA</sequence>
<keyword evidence="5" id="KW-1185">Reference proteome</keyword>
<comment type="caution">
    <text evidence="4">The sequence shown here is derived from an EMBL/GenBank/DDBJ whole genome shotgun (WGS) entry which is preliminary data.</text>
</comment>
<dbReference type="Gene3D" id="2.40.50.40">
    <property type="match status" value="1"/>
</dbReference>
<comment type="subunit">
    <text evidence="1">Component of the NuA4 histone acetyltransferase complex.</text>
</comment>
<gene>
    <name evidence="4" type="ORF">B0T15DRAFT_545691</name>
</gene>
<dbReference type="SUPFAM" id="SSF54160">
    <property type="entry name" value="Chromo domain-like"/>
    <property type="match status" value="1"/>
</dbReference>
<feature type="domain" description="Chromo" evidence="3">
    <location>
        <begin position="58"/>
        <end position="122"/>
    </location>
</feature>
<dbReference type="Proteomes" id="UP001273166">
    <property type="component" value="Unassembled WGS sequence"/>
</dbReference>
<protein>
    <recommendedName>
        <fullName evidence="3">Chromo domain-containing protein</fullName>
    </recommendedName>
</protein>
<feature type="compositionally biased region" description="Low complexity" evidence="2">
    <location>
        <begin position="131"/>
        <end position="142"/>
    </location>
</feature>
<dbReference type="AlphaFoldDB" id="A0AAJ0M5K5"/>
<dbReference type="GO" id="GO:0006338">
    <property type="term" value="P:chromatin remodeling"/>
    <property type="evidence" value="ECO:0007669"/>
    <property type="project" value="UniProtKB-ARBA"/>
</dbReference>
<evidence type="ECO:0000256" key="1">
    <source>
        <dbReference type="ARBA" id="ARBA00011353"/>
    </source>
</evidence>
<organism evidence="4 5">
    <name type="scientific">Chaetomium strumarium</name>
    <dbReference type="NCBI Taxonomy" id="1170767"/>
    <lineage>
        <taxon>Eukaryota</taxon>
        <taxon>Fungi</taxon>
        <taxon>Dikarya</taxon>
        <taxon>Ascomycota</taxon>
        <taxon>Pezizomycotina</taxon>
        <taxon>Sordariomycetes</taxon>
        <taxon>Sordariomycetidae</taxon>
        <taxon>Sordariales</taxon>
        <taxon>Chaetomiaceae</taxon>
        <taxon>Chaetomium</taxon>
    </lineage>
</organism>
<name>A0AAJ0M5K5_9PEZI</name>